<keyword evidence="2" id="KW-1185">Reference proteome</keyword>
<sequence>MCIAMMPSYEFDADEYMRSIDNMLKALKNVDRSPINSKFLISKTDEINDEIKKNILSDSAMEKGLFESATGAKIVNGDDKLRTSCTYNLEVEENLTDPQFINNFVVVEDYYRDTIKVTYTGYELDEKLNRLNNISRKVLDKLVEAYSKGIGNFFNGDLGWVHEDPSYKAQTKDYYELDFDLNEFKDYIIKIINKERKIFHNIKNNNKDNWQEIIHTYGKNINDFTYKLDVITSLKSKNSNKLEKMTYNDIKGIGRIISNIGNGIYTHSAKDLGAYLGQFKLKGDIMLTHYGLSSEVKSKLSDAIFENISNKIMNFSKKYGSLFNIPSIQLQKEVMNYYSSFATLSGVSRETFCHNYLLALNQLNDALLAQRPSMAGSAERSRFAEGAIQIHLSDWDKFLDKLDVEPSIKESYRINNAIERNINRVS</sequence>
<accession>A0A937FD81</accession>
<dbReference type="RefSeq" id="WP_202767291.1">
    <property type="nucleotide sequence ID" value="NZ_JAESWA010000022.1"/>
</dbReference>
<dbReference type="Proteomes" id="UP000623681">
    <property type="component" value="Unassembled WGS sequence"/>
</dbReference>
<dbReference type="AlphaFoldDB" id="A0A937FD81"/>
<evidence type="ECO:0000313" key="2">
    <source>
        <dbReference type="Proteomes" id="UP000623681"/>
    </source>
</evidence>
<organism evidence="1 2">
    <name type="scientific">Clostridium paridis</name>
    <dbReference type="NCBI Taxonomy" id="2803863"/>
    <lineage>
        <taxon>Bacteria</taxon>
        <taxon>Bacillati</taxon>
        <taxon>Bacillota</taxon>
        <taxon>Clostridia</taxon>
        <taxon>Eubacteriales</taxon>
        <taxon>Clostridiaceae</taxon>
        <taxon>Clostridium</taxon>
    </lineage>
</organism>
<reference evidence="1" key="1">
    <citation type="submission" date="2021-01" db="EMBL/GenBank/DDBJ databases">
        <title>Genome public.</title>
        <authorList>
            <person name="Liu C."/>
            <person name="Sun Q."/>
        </authorList>
    </citation>
    <scope>NUCLEOTIDE SEQUENCE</scope>
    <source>
        <strain evidence="1">YIM B02565</strain>
    </source>
</reference>
<protein>
    <submittedName>
        <fullName evidence="1">Uncharacterized protein</fullName>
    </submittedName>
</protein>
<comment type="caution">
    <text evidence="1">The sequence shown here is derived from an EMBL/GenBank/DDBJ whole genome shotgun (WGS) entry which is preliminary data.</text>
</comment>
<evidence type="ECO:0000313" key="1">
    <source>
        <dbReference type="EMBL" id="MBL4931910.1"/>
    </source>
</evidence>
<name>A0A937FD81_9CLOT</name>
<gene>
    <name evidence="1" type="ORF">JK634_08840</name>
</gene>
<proteinExistence type="predicted"/>
<dbReference type="EMBL" id="JAESWA010000022">
    <property type="protein sequence ID" value="MBL4931910.1"/>
    <property type="molecule type" value="Genomic_DNA"/>
</dbReference>